<name>A0A0H4T253_9EURY</name>
<keyword evidence="2" id="KW-0813">Transport</keyword>
<evidence type="ECO:0000256" key="1">
    <source>
        <dbReference type="ARBA" id="ARBA00005417"/>
    </source>
</evidence>
<dbReference type="InterPro" id="IPR003439">
    <property type="entry name" value="ABC_transporter-like_ATP-bd"/>
</dbReference>
<organism evidence="7">
    <name type="scientific">uncultured euryarchaeote Rifle_16ft_4_minimus_23719</name>
    <dbReference type="NCBI Taxonomy" id="1665190"/>
    <lineage>
        <taxon>Archaea</taxon>
        <taxon>Methanobacteriati</taxon>
        <taxon>Methanobacteriota</taxon>
        <taxon>environmental samples</taxon>
    </lineage>
</organism>
<dbReference type="PANTHER" id="PTHR43820">
    <property type="entry name" value="HIGH-AFFINITY BRANCHED-CHAIN AMINO ACID TRANSPORT ATP-BINDING PROTEIN LIVF"/>
    <property type="match status" value="1"/>
</dbReference>
<comment type="similarity">
    <text evidence="1">Belongs to the ABC transporter superfamily.</text>
</comment>
<dbReference type="InterPro" id="IPR003593">
    <property type="entry name" value="AAA+_ATPase"/>
</dbReference>
<reference evidence="7" key="1">
    <citation type="journal article" date="2015" name="ISME J.">
        <title>Aquifer environment selects for microbial species cohorts in sediment and groundwater.</title>
        <authorList>
            <person name="Hug L.A."/>
            <person name="Thomas B.C."/>
            <person name="Brown C.T."/>
            <person name="Frischkorn K.R."/>
            <person name="Williams K.H."/>
            <person name="Tringe S.G."/>
            <person name="Banfield J.F."/>
        </authorList>
    </citation>
    <scope>NUCLEOTIDE SEQUENCE</scope>
</reference>
<dbReference type="SMART" id="SM00382">
    <property type="entry name" value="AAA"/>
    <property type="match status" value="1"/>
</dbReference>
<sequence length="241" mass="26295">MEILHGVSVRLDEGEIVAILGPNGAGKSTLIKTIFGLLRPTRGRVWLRGQEITGLAPEELVAQGIGYVPQVGNVFPSLTVRENLEMAGYPLTRDAPDGLDLAGRILRILRNPARKEIDRRIQEVLGVFPDLASRVRARVGDLSGGQQQMVALAKSLVLGPRVLLIDEPSAGLAPKLVDAVFEKITEIRDQGTSLIVVEQRARRILALADRGYILDTGRNKFEDRGEALLRNPEIGRLYLGG</sequence>
<keyword evidence="5" id="KW-0029">Amino-acid transport</keyword>
<evidence type="ECO:0000256" key="5">
    <source>
        <dbReference type="ARBA" id="ARBA00022970"/>
    </source>
</evidence>
<dbReference type="GO" id="GO:0015658">
    <property type="term" value="F:branched-chain amino acid transmembrane transporter activity"/>
    <property type="evidence" value="ECO:0007669"/>
    <property type="project" value="TreeGrafter"/>
</dbReference>
<dbReference type="Pfam" id="PF00005">
    <property type="entry name" value="ABC_tran"/>
    <property type="match status" value="1"/>
</dbReference>
<feature type="domain" description="ABC transporter" evidence="6">
    <location>
        <begin position="1"/>
        <end position="241"/>
    </location>
</feature>
<accession>A0A0H4T253</accession>
<keyword evidence="3" id="KW-0547">Nucleotide-binding</keyword>
<evidence type="ECO:0000256" key="3">
    <source>
        <dbReference type="ARBA" id="ARBA00022741"/>
    </source>
</evidence>
<dbReference type="PANTHER" id="PTHR43820:SF7">
    <property type="entry name" value="BRANCHED-CHAIN AMINO ACID TRANSPORT ATP-BINDING PROTEIN LIVF-RELATED"/>
    <property type="match status" value="1"/>
</dbReference>
<dbReference type="AlphaFoldDB" id="A0A0H4T253"/>
<proteinExistence type="inferred from homology"/>
<evidence type="ECO:0000259" key="6">
    <source>
        <dbReference type="PROSITE" id="PS50893"/>
    </source>
</evidence>
<keyword evidence="4 7" id="KW-0067">ATP-binding</keyword>
<dbReference type="EMBL" id="KT006976">
    <property type="protein sequence ID" value="AKQ01733.1"/>
    <property type="molecule type" value="Genomic_DNA"/>
</dbReference>
<dbReference type="SUPFAM" id="SSF52540">
    <property type="entry name" value="P-loop containing nucleoside triphosphate hydrolases"/>
    <property type="match status" value="1"/>
</dbReference>
<dbReference type="GO" id="GO:0016887">
    <property type="term" value="F:ATP hydrolysis activity"/>
    <property type="evidence" value="ECO:0007669"/>
    <property type="project" value="InterPro"/>
</dbReference>
<dbReference type="PROSITE" id="PS00211">
    <property type="entry name" value="ABC_TRANSPORTER_1"/>
    <property type="match status" value="1"/>
</dbReference>
<dbReference type="PROSITE" id="PS50893">
    <property type="entry name" value="ABC_TRANSPORTER_2"/>
    <property type="match status" value="1"/>
</dbReference>
<dbReference type="GO" id="GO:0005524">
    <property type="term" value="F:ATP binding"/>
    <property type="evidence" value="ECO:0007669"/>
    <property type="project" value="UniProtKB-KW"/>
</dbReference>
<protein>
    <submittedName>
        <fullName evidence="7">ABC transporter, neutral amino acid transport system ATP-binding protein</fullName>
    </submittedName>
</protein>
<dbReference type="InterPro" id="IPR017871">
    <property type="entry name" value="ABC_transporter-like_CS"/>
</dbReference>
<dbReference type="InterPro" id="IPR052156">
    <property type="entry name" value="BCAA_Transport_ATP-bd_LivF"/>
</dbReference>
<dbReference type="GO" id="GO:0015807">
    <property type="term" value="P:L-amino acid transport"/>
    <property type="evidence" value="ECO:0007669"/>
    <property type="project" value="TreeGrafter"/>
</dbReference>
<evidence type="ECO:0000256" key="4">
    <source>
        <dbReference type="ARBA" id="ARBA00022840"/>
    </source>
</evidence>
<dbReference type="CDD" id="cd03224">
    <property type="entry name" value="ABC_TM1139_LivF_branched"/>
    <property type="match status" value="1"/>
</dbReference>
<dbReference type="InterPro" id="IPR027417">
    <property type="entry name" value="P-loop_NTPase"/>
</dbReference>
<evidence type="ECO:0000313" key="7">
    <source>
        <dbReference type="EMBL" id="AKQ01733.1"/>
    </source>
</evidence>
<dbReference type="Gene3D" id="3.40.50.300">
    <property type="entry name" value="P-loop containing nucleotide triphosphate hydrolases"/>
    <property type="match status" value="1"/>
</dbReference>
<evidence type="ECO:0000256" key="2">
    <source>
        <dbReference type="ARBA" id="ARBA00022448"/>
    </source>
</evidence>